<dbReference type="GO" id="GO:0009276">
    <property type="term" value="C:Gram-negative-bacterium-type cell wall"/>
    <property type="evidence" value="ECO:0007669"/>
    <property type="project" value="InterPro"/>
</dbReference>
<dbReference type="Pfam" id="PF12693">
    <property type="entry name" value="GspL_C"/>
    <property type="match status" value="1"/>
</dbReference>
<keyword evidence="4" id="KW-1003">Cell membrane</keyword>
<dbReference type="InterPro" id="IPR024230">
    <property type="entry name" value="GspL_cyto_dom"/>
</dbReference>
<dbReference type="PIRSF" id="PIRSF015761">
    <property type="entry name" value="Protein_L"/>
    <property type="match status" value="1"/>
</dbReference>
<dbReference type="RefSeq" id="WP_129153989.1">
    <property type="nucleotide sequence ID" value="NZ_JBHSDO010000015.1"/>
</dbReference>
<proteinExistence type="inferred from homology"/>
<keyword evidence="5" id="KW-0997">Cell inner membrane</keyword>
<evidence type="ECO:0000256" key="8">
    <source>
        <dbReference type="ARBA" id="ARBA00022989"/>
    </source>
</evidence>
<keyword evidence="7" id="KW-0653">Protein transport</keyword>
<evidence type="ECO:0000259" key="11">
    <source>
        <dbReference type="Pfam" id="PF12693"/>
    </source>
</evidence>
<keyword evidence="13" id="KW-1185">Reference proteome</keyword>
<dbReference type="InterPro" id="IPR025691">
    <property type="entry name" value="GspL_pp_dom"/>
</dbReference>
<reference evidence="12 13" key="1">
    <citation type="journal article" date="2017" name="Int. J. Syst. Evol. Microbiol.">
        <title>Achromobacter aloeverae sp. nov., isolated from the root of Aloe vera (L.) Burm.f.</title>
        <authorList>
            <person name="Kuncharoen N."/>
            <person name="Muramatsu Y."/>
            <person name="Shibata C."/>
            <person name="Kamakura Y."/>
            <person name="Nakagawa Y."/>
            <person name="Tanasupawat S."/>
        </authorList>
    </citation>
    <scope>NUCLEOTIDE SEQUENCE [LARGE SCALE GENOMIC DNA]</scope>
    <source>
        <strain evidence="12 13">AVA-1</strain>
    </source>
</reference>
<dbReference type="InterPro" id="IPR043129">
    <property type="entry name" value="ATPase_NBD"/>
</dbReference>
<protein>
    <submittedName>
        <fullName evidence="12">General secretion pathway protein GspL</fullName>
    </submittedName>
</protein>
<comment type="subcellular location">
    <subcellularLocation>
        <location evidence="1">Cell inner membrane</location>
        <topology evidence="1">Single-pass membrane protein</topology>
    </subcellularLocation>
</comment>
<evidence type="ECO:0000256" key="1">
    <source>
        <dbReference type="ARBA" id="ARBA00004377"/>
    </source>
</evidence>
<feature type="domain" description="GspL cytoplasmic actin-ATPase-like" evidence="10">
    <location>
        <begin position="34"/>
        <end position="146"/>
    </location>
</feature>
<gene>
    <name evidence="12" type="ORF">C7R54_26845</name>
</gene>
<dbReference type="EMBL" id="PYAL01000009">
    <property type="protein sequence ID" value="RXN83877.1"/>
    <property type="molecule type" value="Genomic_DNA"/>
</dbReference>
<keyword evidence="8" id="KW-1133">Transmembrane helix</keyword>
<keyword evidence="9" id="KW-0472">Membrane</keyword>
<organism evidence="12 13">
    <name type="scientific">Achromobacter aloeverae</name>
    <dbReference type="NCBI Taxonomy" id="1750518"/>
    <lineage>
        <taxon>Bacteria</taxon>
        <taxon>Pseudomonadati</taxon>
        <taxon>Pseudomonadota</taxon>
        <taxon>Betaproteobacteria</taxon>
        <taxon>Burkholderiales</taxon>
        <taxon>Alcaligenaceae</taxon>
        <taxon>Achromobacter</taxon>
    </lineage>
</organism>
<evidence type="ECO:0000256" key="7">
    <source>
        <dbReference type="ARBA" id="ARBA00022927"/>
    </source>
</evidence>
<evidence type="ECO:0000256" key="2">
    <source>
        <dbReference type="ARBA" id="ARBA00005318"/>
    </source>
</evidence>
<evidence type="ECO:0000256" key="9">
    <source>
        <dbReference type="ARBA" id="ARBA00023136"/>
    </source>
</evidence>
<comment type="caution">
    <text evidence="12">The sequence shown here is derived from an EMBL/GenBank/DDBJ whole genome shotgun (WGS) entry which is preliminary data.</text>
</comment>
<dbReference type="GO" id="GO:0005886">
    <property type="term" value="C:plasma membrane"/>
    <property type="evidence" value="ECO:0007669"/>
    <property type="project" value="UniProtKB-SubCell"/>
</dbReference>
<comment type="similarity">
    <text evidence="2">Belongs to the GSP L family.</text>
</comment>
<evidence type="ECO:0000256" key="6">
    <source>
        <dbReference type="ARBA" id="ARBA00022692"/>
    </source>
</evidence>
<evidence type="ECO:0000256" key="4">
    <source>
        <dbReference type="ARBA" id="ARBA00022475"/>
    </source>
</evidence>
<name>A0A4V1MRG7_9BURK</name>
<feature type="domain" description="GspL periplasmic" evidence="11">
    <location>
        <begin position="178"/>
        <end position="307"/>
    </location>
</feature>
<sequence length="335" mass="35223">MKNTLRIALPGLAEASATAPLAYAWFDRQGRCARSGELAAAALATAFPGARAEAVLAPSDAIVTTVQVPAVPKRMLTAAVHGAMEPLLLSDMDDLAVGHGPRAADGTVTVAWAARDPLARAWRLLAQAGLRVDALLPAQLVLPEDDATPDQALALPADARWRRDAPRWSLALPALSPRQRSPWRAPLWWTAAAAAVWIVGLNIHAARLRGEATALRTRMEAQVRAAFPDIPVVVDPLRQAEQGRNALLTGQGASSPTDFVPLALATAGALPFAAGHTAVLRYADGAVTIKLDGADGKDPDQLAQAPAMAQAATALGVRIEKQDAPSTWRITRSQP</sequence>
<accession>A0A4V1MRG7</accession>
<dbReference type="GO" id="GO:0015627">
    <property type="term" value="C:type II protein secretion system complex"/>
    <property type="evidence" value="ECO:0007669"/>
    <property type="project" value="InterPro"/>
</dbReference>
<dbReference type="SUPFAM" id="SSF53067">
    <property type="entry name" value="Actin-like ATPase domain"/>
    <property type="match status" value="1"/>
</dbReference>
<dbReference type="GO" id="GO:0015628">
    <property type="term" value="P:protein secretion by the type II secretion system"/>
    <property type="evidence" value="ECO:0007669"/>
    <property type="project" value="InterPro"/>
</dbReference>
<dbReference type="AlphaFoldDB" id="A0A4V1MRG7"/>
<keyword evidence="3" id="KW-0813">Transport</keyword>
<evidence type="ECO:0000313" key="12">
    <source>
        <dbReference type="EMBL" id="RXN83877.1"/>
    </source>
</evidence>
<evidence type="ECO:0000256" key="3">
    <source>
        <dbReference type="ARBA" id="ARBA00022448"/>
    </source>
</evidence>
<dbReference type="Pfam" id="PF05134">
    <property type="entry name" value="T2SSL"/>
    <property type="match status" value="1"/>
</dbReference>
<dbReference type="OrthoDB" id="7022366at2"/>
<dbReference type="Proteomes" id="UP000290849">
    <property type="component" value="Unassembled WGS sequence"/>
</dbReference>
<dbReference type="InterPro" id="IPR007812">
    <property type="entry name" value="T2SS_protein-GspL"/>
</dbReference>
<keyword evidence="6" id="KW-0812">Transmembrane</keyword>
<dbReference type="NCBIfam" id="TIGR01709">
    <property type="entry name" value="typeII_sec_gspL"/>
    <property type="match status" value="2"/>
</dbReference>
<evidence type="ECO:0000313" key="13">
    <source>
        <dbReference type="Proteomes" id="UP000290849"/>
    </source>
</evidence>
<evidence type="ECO:0000259" key="10">
    <source>
        <dbReference type="Pfam" id="PF05134"/>
    </source>
</evidence>
<dbReference type="Gene3D" id="3.30.420.380">
    <property type="match status" value="1"/>
</dbReference>
<evidence type="ECO:0000256" key="5">
    <source>
        <dbReference type="ARBA" id="ARBA00022519"/>
    </source>
</evidence>